<dbReference type="InterPro" id="IPR036259">
    <property type="entry name" value="MFS_trans_sf"/>
</dbReference>
<dbReference type="PANTHER" id="PTHR43266:SF2">
    <property type="entry name" value="MAJOR FACILITATOR SUPERFAMILY (MFS) PROFILE DOMAIN-CONTAINING PROTEIN"/>
    <property type="match status" value="1"/>
</dbReference>
<feature type="transmembrane region" description="Helical" evidence="7">
    <location>
        <begin position="12"/>
        <end position="34"/>
    </location>
</feature>
<accession>A0ABP9VFI4</accession>
<feature type="transmembrane region" description="Helical" evidence="7">
    <location>
        <begin position="86"/>
        <end position="106"/>
    </location>
</feature>
<dbReference type="EMBL" id="BAABRN010000030">
    <property type="protein sequence ID" value="GAA5502833.1"/>
    <property type="molecule type" value="Genomic_DNA"/>
</dbReference>
<evidence type="ECO:0000256" key="1">
    <source>
        <dbReference type="ARBA" id="ARBA00004651"/>
    </source>
</evidence>
<evidence type="ECO:0000313" key="9">
    <source>
        <dbReference type="Proteomes" id="UP001458946"/>
    </source>
</evidence>
<evidence type="ECO:0000256" key="2">
    <source>
        <dbReference type="ARBA" id="ARBA00022448"/>
    </source>
</evidence>
<keyword evidence="3" id="KW-1003">Cell membrane</keyword>
<keyword evidence="6 7" id="KW-0472">Membrane</keyword>
<organism evidence="8 9">
    <name type="scientific">Deinococcus xinjiangensis</name>
    <dbReference type="NCBI Taxonomy" id="457454"/>
    <lineage>
        <taxon>Bacteria</taxon>
        <taxon>Thermotogati</taxon>
        <taxon>Deinococcota</taxon>
        <taxon>Deinococci</taxon>
        <taxon>Deinococcales</taxon>
        <taxon>Deinococcaceae</taxon>
        <taxon>Deinococcus</taxon>
    </lineage>
</organism>
<evidence type="ECO:0000256" key="6">
    <source>
        <dbReference type="ARBA" id="ARBA00023136"/>
    </source>
</evidence>
<evidence type="ECO:0000256" key="4">
    <source>
        <dbReference type="ARBA" id="ARBA00022692"/>
    </source>
</evidence>
<protein>
    <recommendedName>
        <fullName evidence="10">MFS transporter</fullName>
    </recommendedName>
</protein>
<sequence length="130" mass="13810">MIGEAGTAGWRTFLWLWGSQALSVIGSAVSGFAFNIYLTQTRFPLAEQKPQLAAALSLTALAWTLTAILAAPLAGTWTDRHDRRKIMLACDLLAAALTFATLGLLLLPAAPLWALVAVTGLMGLVSTFHT</sequence>
<keyword evidence="4 7" id="KW-0812">Transmembrane</keyword>
<evidence type="ECO:0000256" key="7">
    <source>
        <dbReference type="SAM" id="Phobius"/>
    </source>
</evidence>
<evidence type="ECO:0000313" key="8">
    <source>
        <dbReference type="EMBL" id="GAA5502833.1"/>
    </source>
</evidence>
<feature type="transmembrane region" description="Helical" evidence="7">
    <location>
        <begin position="54"/>
        <end position="74"/>
    </location>
</feature>
<dbReference type="RefSeq" id="WP_353542801.1">
    <property type="nucleotide sequence ID" value="NZ_BAABRN010000030.1"/>
</dbReference>
<dbReference type="SUPFAM" id="SSF103473">
    <property type="entry name" value="MFS general substrate transporter"/>
    <property type="match status" value="1"/>
</dbReference>
<reference evidence="8 9" key="1">
    <citation type="submission" date="2024-02" db="EMBL/GenBank/DDBJ databases">
        <title>Deinococcus xinjiangensis NBRC 107630.</title>
        <authorList>
            <person name="Ichikawa N."/>
            <person name="Katano-Makiyama Y."/>
            <person name="Hidaka K."/>
        </authorList>
    </citation>
    <scope>NUCLEOTIDE SEQUENCE [LARGE SCALE GENOMIC DNA]</scope>
    <source>
        <strain evidence="8 9">NBRC 107630</strain>
    </source>
</reference>
<evidence type="ECO:0008006" key="10">
    <source>
        <dbReference type="Google" id="ProtNLM"/>
    </source>
</evidence>
<proteinExistence type="predicted"/>
<keyword evidence="2" id="KW-0813">Transport</keyword>
<name>A0ABP9VFI4_9DEIO</name>
<comment type="subcellular location">
    <subcellularLocation>
        <location evidence="1">Cell membrane</location>
        <topology evidence="1">Multi-pass membrane protein</topology>
    </subcellularLocation>
</comment>
<comment type="caution">
    <text evidence="8">The sequence shown here is derived from an EMBL/GenBank/DDBJ whole genome shotgun (WGS) entry which is preliminary data.</text>
</comment>
<dbReference type="PANTHER" id="PTHR43266">
    <property type="entry name" value="MACROLIDE-EFFLUX PROTEIN"/>
    <property type="match status" value="1"/>
</dbReference>
<keyword evidence="5 7" id="KW-1133">Transmembrane helix</keyword>
<keyword evidence="9" id="KW-1185">Reference proteome</keyword>
<evidence type="ECO:0000256" key="3">
    <source>
        <dbReference type="ARBA" id="ARBA00022475"/>
    </source>
</evidence>
<dbReference type="Proteomes" id="UP001458946">
    <property type="component" value="Unassembled WGS sequence"/>
</dbReference>
<gene>
    <name evidence="8" type="ORF">Dxin01_02580</name>
</gene>
<dbReference type="Gene3D" id="1.20.1250.20">
    <property type="entry name" value="MFS general substrate transporter like domains"/>
    <property type="match status" value="1"/>
</dbReference>
<evidence type="ECO:0000256" key="5">
    <source>
        <dbReference type="ARBA" id="ARBA00022989"/>
    </source>
</evidence>